<evidence type="ECO:0000313" key="2">
    <source>
        <dbReference type="Proteomes" id="UP000239480"/>
    </source>
</evidence>
<name>A0A2T0RPP0_9RHOB</name>
<keyword evidence="2" id="KW-1185">Reference proteome</keyword>
<dbReference type="EMBL" id="PVTD01000005">
    <property type="protein sequence ID" value="PRY23156.1"/>
    <property type="molecule type" value="Genomic_DNA"/>
</dbReference>
<evidence type="ECO:0000313" key="1">
    <source>
        <dbReference type="EMBL" id="PRY23156.1"/>
    </source>
</evidence>
<protein>
    <submittedName>
        <fullName evidence="1">Uncharacterized protein</fullName>
    </submittedName>
</protein>
<accession>A0A2T0RPP0</accession>
<comment type="caution">
    <text evidence="1">The sequence shown here is derived from an EMBL/GenBank/DDBJ whole genome shotgun (WGS) entry which is preliminary data.</text>
</comment>
<organism evidence="1 2">
    <name type="scientific">Aliiruegeria haliotis</name>
    <dbReference type="NCBI Taxonomy" id="1280846"/>
    <lineage>
        <taxon>Bacteria</taxon>
        <taxon>Pseudomonadati</taxon>
        <taxon>Pseudomonadota</taxon>
        <taxon>Alphaproteobacteria</taxon>
        <taxon>Rhodobacterales</taxon>
        <taxon>Roseobacteraceae</taxon>
        <taxon>Aliiruegeria</taxon>
    </lineage>
</organism>
<dbReference type="RefSeq" id="WP_106205463.1">
    <property type="nucleotide sequence ID" value="NZ_PVTD01000005.1"/>
</dbReference>
<dbReference type="Proteomes" id="UP000239480">
    <property type="component" value="Unassembled WGS sequence"/>
</dbReference>
<sequence>MTETGKGHKLGSLPVAEILNVHSELRELLKDREATGTGHCILVDAELAERLLRALKECAALQVLRDEVGPIAWGALKSLGATQERLSRLLDKHVELLDFAEDQSAALKGALPVLEGARRSKSNLELGGEMRSAKTRDWETRAADKRDEAIATGRDWHGMLSFVVDDLQTWAAMDPKNRRAPSETTLRKRSGFRLKDYPD</sequence>
<proteinExistence type="predicted"/>
<gene>
    <name evidence="1" type="ORF">CLV78_105210</name>
</gene>
<reference evidence="1 2" key="1">
    <citation type="submission" date="2018-03" db="EMBL/GenBank/DDBJ databases">
        <title>Genomic Encyclopedia of Archaeal and Bacterial Type Strains, Phase II (KMG-II): from individual species to whole genera.</title>
        <authorList>
            <person name="Goeker M."/>
        </authorList>
    </citation>
    <scope>NUCLEOTIDE SEQUENCE [LARGE SCALE GENOMIC DNA]</scope>
    <source>
        <strain evidence="1 2">DSM 29328</strain>
    </source>
</reference>
<dbReference type="AlphaFoldDB" id="A0A2T0RPP0"/>